<feature type="compositionally biased region" description="Polar residues" evidence="3">
    <location>
        <begin position="126"/>
        <end position="138"/>
    </location>
</feature>
<feature type="domain" description="HMG box" evidence="4">
    <location>
        <begin position="140"/>
        <end position="208"/>
    </location>
</feature>
<proteinExistence type="predicted"/>
<sequence length="401" mass="45134">MTHDSSHLKFRGVVDWGVRWAYHRPDKTPGIHTLNPLLPGLLLVERPHIAVTLHHQEYDSGLQPSQNHQSPSVTMRFSHEPAAFQLCANVFEGEDSGSADGEQMTDVRSPCSGPSSPLSVNSDSSCTSPEAKSASAQQRVRRPLNAFIIWTKEERRRLAHLNPDLENTDLSKILGKTWKAMSLAEKRPYMQEAERLRVQHTIDHPNYKYRPRRRKQLKKSSKPPGAEASSSLPSLCSPGFTAPYNLTYLLQNQQQHYPSTPAFPHSPAHFTPLHSSYSNTPVYPDAAADSYPNKPEVYPNPPAYPAEPHMYFGDQHWHMQYGFSGSVGPHVDQGESRVYGGLLCPAGPSLEFYLEQVQLDMLYDLDRSEFEQYLGPTPHRPESVDPSSYQQSSHREGRSLS</sequence>
<feature type="region of interest" description="Disordered" evidence="3">
    <location>
        <begin position="95"/>
        <end position="138"/>
    </location>
</feature>
<evidence type="ECO:0000256" key="2">
    <source>
        <dbReference type="PROSITE-ProRule" id="PRU00267"/>
    </source>
</evidence>
<dbReference type="SMART" id="SM00398">
    <property type="entry name" value="HMG"/>
    <property type="match status" value="1"/>
</dbReference>
<reference evidence="5" key="1">
    <citation type="submission" date="2025-08" db="UniProtKB">
        <authorList>
            <consortium name="Ensembl"/>
        </authorList>
    </citation>
    <scope>IDENTIFICATION</scope>
</reference>
<name>A0A8C4I2S5_DICLA</name>
<dbReference type="PANTHER" id="PTHR10270:SF11">
    <property type="entry name" value="CASANOVA"/>
    <property type="match status" value="1"/>
</dbReference>
<evidence type="ECO:0000256" key="3">
    <source>
        <dbReference type="SAM" id="MobiDB-lite"/>
    </source>
</evidence>
<feature type="compositionally biased region" description="Basic residues" evidence="3">
    <location>
        <begin position="207"/>
        <end position="221"/>
    </location>
</feature>
<dbReference type="GO" id="GO:0005634">
    <property type="term" value="C:nucleus"/>
    <property type="evidence" value="ECO:0007669"/>
    <property type="project" value="UniProtKB-UniRule"/>
</dbReference>
<dbReference type="InterPro" id="IPR050140">
    <property type="entry name" value="SRY-related_HMG-box_TF-like"/>
</dbReference>
<reference evidence="5" key="2">
    <citation type="submission" date="2025-09" db="UniProtKB">
        <authorList>
            <consortium name="Ensembl"/>
        </authorList>
    </citation>
    <scope>IDENTIFICATION</scope>
</reference>
<feature type="region of interest" description="Disordered" evidence="3">
    <location>
        <begin position="198"/>
        <end position="232"/>
    </location>
</feature>
<dbReference type="GO" id="GO:0001228">
    <property type="term" value="F:DNA-binding transcription activator activity, RNA polymerase II-specific"/>
    <property type="evidence" value="ECO:0007669"/>
    <property type="project" value="TreeGrafter"/>
</dbReference>
<dbReference type="GeneTree" id="ENSGT00940000166366"/>
<evidence type="ECO:0000313" key="6">
    <source>
        <dbReference type="Proteomes" id="UP000694389"/>
    </source>
</evidence>
<evidence type="ECO:0000256" key="1">
    <source>
        <dbReference type="ARBA" id="ARBA00023125"/>
    </source>
</evidence>
<dbReference type="GO" id="GO:0030154">
    <property type="term" value="P:cell differentiation"/>
    <property type="evidence" value="ECO:0007669"/>
    <property type="project" value="TreeGrafter"/>
</dbReference>
<dbReference type="InterPro" id="IPR009071">
    <property type="entry name" value="HMG_box_dom"/>
</dbReference>
<accession>A0A8C4I2S5</accession>
<dbReference type="CDD" id="cd22032">
    <property type="entry name" value="HMG-box_SoxF"/>
    <property type="match status" value="1"/>
</dbReference>
<dbReference type="InterPro" id="IPR036910">
    <property type="entry name" value="HMG_box_dom_sf"/>
</dbReference>
<dbReference type="AlphaFoldDB" id="A0A8C4I2S5"/>
<keyword evidence="6" id="KW-1185">Reference proteome</keyword>
<organism evidence="5 6">
    <name type="scientific">Dicentrarchus labrax</name>
    <name type="common">European seabass</name>
    <name type="synonym">Morone labrax</name>
    <dbReference type="NCBI Taxonomy" id="13489"/>
    <lineage>
        <taxon>Eukaryota</taxon>
        <taxon>Metazoa</taxon>
        <taxon>Chordata</taxon>
        <taxon>Craniata</taxon>
        <taxon>Vertebrata</taxon>
        <taxon>Euteleostomi</taxon>
        <taxon>Actinopterygii</taxon>
        <taxon>Neopterygii</taxon>
        <taxon>Teleostei</taxon>
        <taxon>Neoteleostei</taxon>
        <taxon>Acanthomorphata</taxon>
        <taxon>Eupercaria</taxon>
        <taxon>Moronidae</taxon>
        <taxon>Dicentrarchus</taxon>
    </lineage>
</organism>
<keyword evidence="2" id="KW-0539">Nucleus</keyword>
<feature type="region of interest" description="Disordered" evidence="3">
    <location>
        <begin position="372"/>
        <end position="401"/>
    </location>
</feature>
<dbReference type="Gene3D" id="1.10.30.10">
    <property type="entry name" value="High mobility group box domain"/>
    <property type="match status" value="1"/>
</dbReference>
<dbReference type="SUPFAM" id="SSF47095">
    <property type="entry name" value="HMG-box"/>
    <property type="match status" value="1"/>
</dbReference>
<dbReference type="Proteomes" id="UP000694389">
    <property type="component" value="Unassembled WGS sequence"/>
</dbReference>
<dbReference type="PROSITE" id="PS50118">
    <property type="entry name" value="HMG_BOX_2"/>
    <property type="match status" value="1"/>
</dbReference>
<protein>
    <submittedName>
        <fullName evidence="5">SRY-box transcription factor 32</fullName>
    </submittedName>
</protein>
<evidence type="ECO:0000259" key="4">
    <source>
        <dbReference type="PROSITE" id="PS50118"/>
    </source>
</evidence>
<dbReference type="Ensembl" id="ENSDLAT00005053200.2">
    <property type="protein sequence ID" value="ENSDLAP00005049915.1"/>
    <property type="gene ID" value="ENSDLAG00005021835.2"/>
</dbReference>
<keyword evidence="1 2" id="KW-0238">DNA-binding</keyword>
<feature type="compositionally biased region" description="Low complexity" evidence="3">
    <location>
        <begin position="112"/>
        <end position="125"/>
    </location>
</feature>
<dbReference type="PANTHER" id="PTHR10270">
    <property type="entry name" value="SOX TRANSCRIPTION FACTOR"/>
    <property type="match status" value="1"/>
</dbReference>
<feature type="DNA-binding region" description="HMG box" evidence="2">
    <location>
        <begin position="140"/>
        <end position="208"/>
    </location>
</feature>
<dbReference type="FunFam" id="1.10.30.10:FF:000040">
    <property type="entry name" value="SRY (sex determining region Y)-box 32"/>
    <property type="match status" value="1"/>
</dbReference>
<dbReference type="GO" id="GO:0000978">
    <property type="term" value="F:RNA polymerase II cis-regulatory region sequence-specific DNA binding"/>
    <property type="evidence" value="ECO:0007669"/>
    <property type="project" value="TreeGrafter"/>
</dbReference>
<dbReference type="Pfam" id="PF00505">
    <property type="entry name" value="HMG_box"/>
    <property type="match status" value="1"/>
</dbReference>
<evidence type="ECO:0000313" key="5">
    <source>
        <dbReference type="Ensembl" id="ENSDLAP00005049915.1"/>
    </source>
</evidence>